<dbReference type="Gene3D" id="3.30.450.20">
    <property type="entry name" value="PAS domain"/>
    <property type="match status" value="3"/>
</dbReference>
<dbReference type="CDD" id="cd01949">
    <property type="entry name" value="GGDEF"/>
    <property type="match status" value="1"/>
</dbReference>
<dbReference type="PROSITE" id="PS50883">
    <property type="entry name" value="EAL"/>
    <property type="match status" value="1"/>
</dbReference>
<dbReference type="PANTHER" id="PTHR44757:SF2">
    <property type="entry name" value="BIOFILM ARCHITECTURE MAINTENANCE PROTEIN MBAA"/>
    <property type="match status" value="1"/>
</dbReference>
<feature type="domain" description="EAL" evidence="2">
    <location>
        <begin position="639"/>
        <end position="889"/>
    </location>
</feature>
<keyword evidence="1" id="KW-0472">Membrane</keyword>
<dbReference type="SUPFAM" id="SSF55785">
    <property type="entry name" value="PYP-like sensor domain (PAS domain)"/>
    <property type="match status" value="1"/>
</dbReference>
<evidence type="ECO:0000256" key="1">
    <source>
        <dbReference type="SAM" id="Phobius"/>
    </source>
</evidence>
<dbReference type="Gene3D" id="3.20.20.450">
    <property type="entry name" value="EAL domain"/>
    <property type="match status" value="1"/>
</dbReference>
<dbReference type="SUPFAM" id="SSF55073">
    <property type="entry name" value="Nucleotide cyclase"/>
    <property type="match status" value="1"/>
</dbReference>
<feature type="transmembrane region" description="Helical" evidence="1">
    <location>
        <begin position="313"/>
        <end position="333"/>
    </location>
</feature>
<protein>
    <submittedName>
        <fullName evidence="4">Diguanylate cyclase (GGDEF) domain-containing protein</fullName>
    </submittedName>
</protein>
<organism evidence="4 5">
    <name type="scientific">Bradyrhizobium erythrophlei</name>
    <dbReference type="NCBI Taxonomy" id="1437360"/>
    <lineage>
        <taxon>Bacteria</taxon>
        <taxon>Pseudomonadati</taxon>
        <taxon>Pseudomonadota</taxon>
        <taxon>Alphaproteobacteria</taxon>
        <taxon>Hyphomicrobiales</taxon>
        <taxon>Nitrobacteraceae</taxon>
        <taxon>Bradyrhizobium</taxon>
    </lineage>
</organism>
<dbReference type="Pfam" id="PF12860">
    <property type="entry name" value="PAS_7"/>
    <property type="match status" value="1"/>
</dbReference>
<proteinExistence type="predicted"/>
<dbReference type="InterPro" id="IPR000160">
    <property type="entry name" value="GGDEF_dom"/>
</dbReference>
<dbReference type="Pfam" id="PF22588">
    <property type="entry name" value="dCache_1_like"/>
    <property type="match status" value="1"/>
</dbReference>
<name>A0A1M5KN16_9BRAD</name>
<dbReference type="CDD" id="cd12914">
    <property type="entry name" value="PDC1_DGC_like"/>
    <property type="match status" value="1"/>
</dbReference>
<dbReference type="InterPro" id="IPR054327">
    <property type="entry name" value="His-kinase-like_sensor"/>
</dbReference>
<gene>
    <name evidence="4" type="ORF">SAMN05444169_2956</name>
</gene>
<accession>A0A1M5KN16</accession>
<dbReference type="EMBL" id="LT670818">
    <property type="protein sequence ID" value="SHG54090.1"/>
    <property type="molecule type" value="Genomic_DNA"/>
</dbReference>
<dbReference type="Gene3D" id="3.30.70.270">
    <property type="match status" value="1"/>
</dbReference>
<dbReference type="InterPro" id="IPR043128">
    <property type="entry name" value="Rev_trsase/Diguanyl_cyclase"/>
</dbReference>
<dbReference type="Pfam" id="PF00990">
    <property type="entry name" value="GGDEF"/>
    <property type="match status" value="1"/>
</dbReference>
<dbReference type="InterPro" id="IPR001633">
    <property type="entry name" value="EAL_dom"/>
</dbReference>
<sequence>MARRSKESAQPRGRDLSARFDRLGRAPLTWLITGGLVSMMAIAIGTGLAVERFRQDAIESGREGLQSAVLLLARHFDRQFEDFSVLQKSIVAELEGHTFDSPDVFRSEMATLAVHEVLRAKTSGLADVAGANVFDSNGVLINSSQRWPVADVRISDRGYFNKLKKNPELLEEVEVVAGRFSPAKAIVFARRISGPHGEFLGVVSRAIAPDVLEGFFASAGLGPQASVAMHHRDGQLLARFPHAEALIGENFRKGPPEQQAVFERQFVATRLSSPVDGRDRLIASRMLTSEPLVVVATKTLDSTLATWRSQTRFFIAVAAASILLIVITLYLIFRLMTRRLSIEKQRLDTAINNMTQGLLLFDAAKRLIVCNRRYIEMYGLSPDVVKPGCSFRDVIRHRQETGSFTGDLDAYCNEVLHDIGRSKNAIVETSDGRLIEISNEPVASGGWLATHEDVTERIRAEEQIAHLAHYDALTDLPNRVLMRGHLEQRVAELAQGKPFAILYVDIDEFKGVNDSFGHEIGDELLRHVAARLRGCVGPQDLVARLGGDEFAIVKAETRDRGQLTTLAEQILQSLRNPAQCKGQEIPIEASIGIVVAPDDGRNVEELLKNADLAMYAAKSDGRRTYRFYVPELDARQKTRRQMEIDLRQALAREQLEIHYQPLVDLATDTVAGCEALLRWYHPERGMISPADFIPVAEDTGLINEIGDWVLKRACAEAAGWPGHIRLAVNVSPVQFRTKTLALRVATALRDSGLAPDRLELEITEAVLIRDDDEALVILHQLRALGVRIALDDFGTGYSSLSYLRRFPFDKIKIDRSFVSDIGDAEGSSMIVQAVVNMASACRMSTTAEGVETEMQREILRGLGCSEMQGYLFSPAVPASKLQQLLLSKASDAA</sequence>
<dbReference type="InterPro" id="IPR035919">
    <property type="entry name" value="EAL_sf"/>
</dbReference>
<dbReference type="CDD" id="cd12915">
    <property type="entry name" value="PDC2_DGC_like"/>
    <property type="match status" value="1"/>
</dbReference>
<dbReference type="InterPro" id="IPR035965">
    <property type="entry name" value="PAS-like_dom_sf"/>
</dbReference>
<feature type="domain" description="GGDEF" evidence="3">
    <location>
        <begin position="497"/>
        <end position="630"/>
    </location>
</feature>
<dbReference type="AlphaFoldDB" id="A0A1M5KN16"/>
<dbReference type="SMART" id="SM00052">
    <property type="entry name" value="EAL"/>
    <property type="match status" value="1"/>
</dbReference>
<evidence type="ECO:0000313" key="5">
    <source>
        <dbReference type="Proteomes" id="UP000190675"/>
    </source>
</evidence>
<evidence type="ECO:0000259" key="2">
    <source>
        <dbReference type="PROSITE" id="PS50883"/>
    </source>
</evidence>
<dbReference type="InterPro" id="IPR029787">
    <property type="entry name" value="Nucleotide_cyclase"/>
</dbReference>
<evidence type="ECO:0000313" key="4">
    <source>
        <dbReference type="EMBL" id="SHG54090.1"/>
    </source>
</evidence>
<evidence type="ECO:0000259" key="3">
    <source>
        <dbReference type="PROSITE" id="PS50887"/>
    </source>
</evidence>
<dbReference type="Pfam" id="PF00563">
    <property type="entry name" value="EAL"/>
    <property type="match status" value="1"/>
</dbReference>
<dbReference type="PROSITE" id="PS50887">
    <property type="entry name" value="GGDEF"/>
    <property type="match status" value="1"/>
</dbReference>
<dbReference type="SUPFAM" id="SSF141868">
    <property type="entry name" value="EAL domain-like"/>
    <property type="match status" value="1"/>
</dbReference>
<dbReference type="FunFam" id="3.20.20.450:FF:000001">
    <property type="entry name" value="Cyclic di-GMP phosphodiesterase yahA"/>
    <property type="match status" value="1"/>
</dbReference>
<feature type="transmembrane region" description="Helical" evidence="1">
    <location>
        <begin position="28"/>
        <end position="50"/>
    </location>
</feature>
<reference evidence="4 5" key="1">
    <citation type="submission" date="2016-11" db="EMBL/GenBank/DDBJ databases">
        <authorList>
            <person name="Jaros S."/>
            <person name="Januszkiewicz K."/>
            <person name="Wedrychowicz H."/>
        </authorList>
    </citation>
    <scope>NUCLEOTIDE SEQUENCE [LARGE SCALE GENOMIC DNA]</scope>
    <source>
        <strain evidence="4 5">GAS242</strain>
    </source>
</reference>
<dbReference type="PANTHER" id="PTHR44757">
    <property type="entry name" value="DIGUANYLATE CYCLASE DGCP"/>
    <property type="match status" value="1"/>
</dbReference>
<keyword evidence="1" id="KW-1133">Transmembrane helix</keyword>
<dbReference type="NCBIfam" id="TIGR00254">
    <property type="entry name" value="GGDEF"/>
    <property type="match status" value="1"/>
</dbReference>
<dbReference type="SMART" id="SM00267">
    <property type="entry name" value="GGDEF"/>
    <property type="match status" value="1"/>
</dbReference>
<dbReference type="InterPro" id="IPR052155">
    <property type="entry name" value="Biofilm_reg_signaling"/>
</dbReference>
<dbReference type="Proteomes" id="UP000190675">
    <property type="component" value="Chromosome I"/>
</dbReference>
<keyword evidence="1" id="KW-0812">Transmembrane</keyword>
<dbReference type="OrthoDB" id="9814202at2"/>
<dbReference type="CDD" id="cd01948">
    <property type="entry name" value="EAL"/>
    <property type="match status" value="1"/>
</dbReference>